<organism evidence="1 2">
    <name type="scientific">Geodia barretti</name>
    <name type="common">Barrett's horny sponge</name>
    <dbReference type="NCBI Taxonomy" id="519541"/>
    <lineage>
        <taxon>Eukaryota</taxon>
        <taxon>Metazoa</taxon>
        <taxon>Porifera</taxon>
        <taxon>Demospongiae</taxon>
        <taxon>Heteroscleromorpha</taxon>
        <taxon>Tetractinellida</taxon>
        <taxon>Astrophorina</taxon>
        <taxon>Geodiidae</taxon>
        <taxon>Geodia</taxon>
    </lineage>
</organism>
<evidence type="ECO:0000313" key="2">
    <source>
        <dbReference type="Proteomes" id="UP001174909"/>
    </source>
</evidence>
<reference evidence="1" key="1">
    <citation type="submission" date="2023-03" db="EMBL/GenBank/DDBJ databases">
        <authorList>
            <person name="Steffen K."/>
            <person name="Cardenas P."/>
        </authorList>
    </citation>
    <scope>NUCLEOTIDE SEQUENCE</scope>
</reference>
<dbReference type="Proteomes" id="UP001174909">
    <property type="component" value="Unassembled WGS sequence"/>
</dbReference>
<dbReference type="EMBL" id="CASHTH010000009">
    <property type="protein sequence ID" value="CAI7988815.1"/>
    <property type="molecule type" value="Genomic_DNA"/>
</dbReference>
<dbReference type="AlphaFoldDB" id="A0AA35QR87"/>
<name>A0AA35QR87_GEOBA</name>
<gene>
    <name evidence="1" type="ORF">GBAR_LOCUS56</name>
</gene>
<keyword evidence="2" id="KW-1185">Reference proteome</keyword>
<protein>
    <submittedName>
        <fullName evidence="1">Uncharacterized protein</fullName>
    </submittedName>
</protein>
<evidence type="ECO:0000313" key="1">
    <source>
        <dbReference type="EMBL" id="CAI7988815.1"/>
    </source>
</evidence>
<sequence>MSARLSCNPTRGAIPRFINVIQINHLPTLDSILDGDWSKLSWKRFVKKLLLATEYSTFMQECSQLPLSDCDLEKLGKPIPPLASNGWQPEDV</sequence>
<accession>A0AA35QR87</accession>
<proteinExistence type="predicted"/>
<comment type="caution">
    <text evidence="1">The sequence shown here is derived from an EMBL/GenBank/DDBJ whole genome shotgun (WGS) entry which is preliminary data.</text>
</comment>